<evidence type="ECO:0000313" key="2">
    <source>
        <dbReference type="Proteomes" id="UP000199258"/>
    </source>
</evidence>
<dbReference type="OrthoDB" id="4954868at2"/>
<dbReference type="InterPro" id="IPR025447">
    <property type="entry name" value="DUF4192"/>
</dbReference>
<reference evidence="1 2" key="1">
    <citation type="submission" date="2016-10" db="EMBL/GenBank/DDBJ databases">
        <authorList>
            <person name="de Groot N.N."/>
        </authorList>
    </citation>
    <scope>NUCLEOTIDE SEQUENCE [LARGE SCALE GENOMIC DNA]</scope>
    <source>
        <strain evidence="1 2">NP_1H</strain>
    </source>
</reference>
<dbReference type="RefSeq" id="WP_090586774.1">
    <property type="nucleotide sequence ID" value="NZ_FNDT01000009.1"/>
</dbReference>
<gene>
    <name evidence="1" type="ORF">SAMN04488693_10960</name>
</gene>
<dbReference type="Pfam" id="PF13830">
    <property type="entry name" value="DUF4192"/>
    <property type="match status" value="2"/>
</dbReference>
<sequence>MTSKAPRPDSPPISVSTPADILSYVPHLLGFQPRESLVFLTMCGKRVGATLRLDLPPQDADPLDYAVTVRDYLEADSAADGVLMVIYTDEKWPEPEAPPFAPLVHCLDLVLDTAGLELLDGWLVSSSHWRDYFCGEGSCCPWPGHSLADITASILNAEMVYQGSTYAESLEAAVGSADTRRNRQILLQTATYTEQWHGTWDRSSLGRDCLVLWDALITGPERTCVSEMPDVVAFLLAGLASAPVRDSVIVLAAAGAVAAQEAAVDAGVLPADPPEVELPEACEVLKNQALAAQQAEARSVRAGSAGDATGRPADLFREVFLATLGNPDWDRLDAAHTVFLGMAAVAEGQPRSALLSMLGWLEWARGRGSRAHHYLQEALAETPEYTLAELLLTLVGTGSLSPWARRRETAWTSDSRRAA</sequence>
<name>A0A1G8JML3_9MICC</name>
<proteinExistence type="predicted"/>
<dbReference type="Proteomes" id="UP000199258">
    <property type="component" value="Unassembled WGS sequence"/>
</dbReference>
<accession>A0A1G8JML3</accession>
<evidence type="ECO:0008006" key="3">
    <source>
        <dbReference type="Google" id="ProtNLM"/>
    </source>
</evidence>
<dbReference type="STRING" id="335973.SAMN04488693_10960"/>
<protein>
    <recommendedName>
        <fullName evidence="3">DUF4192 domain-containing protein</fullName>
    </recommendedName>
</protein>
<keyword evidence="2" id="KW-1185">Reference proteome</keyword>
<organism evidence="1 2">
    <name type="scientific">Arthrobacter subterraneus</name>
    <dbReference type="NCBI Taxonomy" id="335973"/>
    <lineage>
        <taxon>Bacteria</taxon>
        <taxon>Bacillati</taxon>
        <taxon>Actinomycetota</taxon>
        <taxon>Actinomycetes</taxon>
        <taxon>Micrococcales</taxon>
        <taxon>Micrococcaceae</taxon>
        <taxon>Arthrobacter</taxon>
    </lineage>
</organism>
<dbReference type="AlphaFoldDB" id="A0A1G8JML3"/>
<evidence type="ECO:0000313" key="1">
    <source>
        <dbReference type="EMBL" id="SDI32524.1"/>
    </source>
</evidence>
<dbReference type="EMBL" id="FNDT01000009">
    <property type="protein sequence ID" value="SDI32524.1"/>
    <property type="molecule type" value="Genomic_DNA"/>
</dbReference>